<dbReference type="GO" id="GO:0032049">
    <property type="term" value="P:cardiolipin biosynthetic process"/>
    <property type="evidence" value="ECO:0007669"/>
    <property type="project" value="UniProtKB-ARBA"/>
</dbReference>
<accession>A0A1F5TPN3</accession>
<dbReference type="CDD" id="cd09112">
    <property type="entry name" value="PLDc_CLS_2"/>
    <property type="match status" value="1"/>
</dbReference>
<dbReference type="EMBL" id="MFGO01000018">
    <property type="protein sequence ID" value="OGF40915.1"/>
    <property type="molecule type" value="Genomic_DNA"/>
</dbReference>
<dbReference type="PANTHER" id="PTHR21248">
    <property type="entry name" value="CARDIOLIPIN SYNTHASE"/>
    <property type="match status" value="1"/>
</dbReference>
<dbReference type="SMART" id="SM00155">
    <property type="entry name" value="PLDc"/>
    <property type="match status" value="2"/>
</dbReference>
<feature type="domain" description="PLD phosphodiesterase" evidence="1">
    <location>
        <begin position="276"/>
        <end position="303"/>
    </location>
</feature>
<dbReference type="Gene3D" id="3.30.870.10">
    <property type="entry name" value="Endonuclease Chain A"/>
    <property type="match status" value="2"/>
</dbReference>
<dbReference type="InterPro" id="IPR025202">
    <property type="entry name" value="PLD-like_dom"/>
</dbReference>
<gene>
    <name evidence="2" type="ORF">A2531_04085</name>
</gene>
<feature type="domain" description="PLD phosphodiesterase" evidence="1">
    <location>
        <begin position="110"/>
        <end position="137"/>
    </location>
</feature>
<dbReference type="Pfam" id="PF13091">
    <property type="entry name" value="PLDc_2"/>
    <property type="match status" value="2"/>
</dbReference>
<dbReference type="InterPro" id="IPR001736">
    <property type="entry name" value="PLipase_D/transphosphatidylase"/>
</dbReference>
<dbReference type="CDD" id="cd09110">
    <property type="entry name" value="PLDc_CLS_1"/>
    <property type="match status" value="1"/>
</dbReference>
<sequence length="363" mass="42995">MPIILKLNNYNMDVQFFNNNEKLYKKILQDIGEAKSFVYLETFSFGKNKIGHQFREALENCAKEEVDVRLLLDGFGSSTNRKYFKKLSQLGGQIKFYKKFKISFNIIHDNNYRNHRKLLVIDDKISYIGSVNITDRSINWRDATLRLSGTISTTFRDVFLDNFKIADKHIFIKKPHTTSIKLKDIEIFRDIPSIKFQKIRNEQIRLIKNAKKQIIIETPYFLPGRKMRIHLKKAVKRGVKAIIILPKKSDMKIVDILREKYFGKLYKYGVSIIFYTPKILHSKLMLIDNEIFSIGSANMDPRSTLFHFELNLFGTNKEIIKHIQQHLKESMSHSENFNYEKWKKRSIIQRIMERLLSLIKYLL</sequence>
<dbReference type="AlphaFoldDB" id="A0A1F5TPN3"/>
<comment type="caution">
    <text evidence="2">The sequence shown here is derived from an EMBL/GenBank/DDBJ whole genome shotgun (WGS) entry which is preliminary data.</text>
</comment>
<evidence type="ECO:0000313" key="2">
    <source>
        <dbReference type="EMBL" id="OGF40915.1"/>
    </source>
</evidence>
<evidence type="ECO:0000259" key="1">
    <source>
        <dbReference type="PROSITE" id="PS50035"/>
    </source>
</evidence>
<dbReference type="PANTHER" id="PTHR21248:SF22">
    <property type="entry name" value="PHOSPHOLIPASE D"/>
    <property type="match status" value="1"/>
</dbReference>
<dbReference type="PROSITE" id="PS50035">
    <property type="entry name" value="PLD"/>
    <property type="match status" value="2"/>
</dbReference>
<reference evidence="2 3" key="1">
    <citation type="journal article" date="2016" name="Nat. Commun.">
        <title>Thousands of microbial genomes shed light on interconnected biogeochemical processes in an aquifer system.</title>
        <authorList>
            <person name="Anantharaman K."/>
            <person name="Brown C.T."/>
            <person name="Hug L.A."/>
            <person name="Sharon I."/>
            <person name="Castelle C.J."/>
            <person name="Probst A.J."/>
            <person name="Thomas B.C."/>
            <person name="Singh A."/>
            <person name="Wilkins M.J."/>
            <person name="Karaoz U."/>
            <person name="Brodie E.L."/>
            <person name="Williams K.H."/>
            <person name="Hubbard S.S."/>
            <person name="Banfield J.F."/>
        </authorList>
    </citation>
    <scope>NUCLEOTIDE SEQUENCE [LARGE SCALE GENOMIC DNA]</scope>
</reference>
<name>A0A1F5TPN3_9BACT</name>
<protein>
    <recommendedName>
        <fullName evidence="1">PLD phosphodiesterase domain-containing protein</fullName>
    </recommendedName>
</protein>
<evidence type="ECO:0000313" key="3">
    <source>
        <dbReference type="Proteomes" id="UP000177579"/>
    </source>
</evidence>
<dbReference type="SUPFAM" id="SSF56024">
    <property type="entry name" value="Phospholipase D/nuclease"/>
    <property type="match status" value="2"/>
</dbReference>
<proteinExistence type="predicted"/>
<dbReference type="Proteomes" id="UP000177579">
    <property type="component" value="Unassembled WGS sequence"/>
</dbReference>
<organism evidence="2 3">
    <name type="scientific">Candidatus Falkowbacteria bacterium RIFOXYD2_FULL_34_120</name>
    <dbReference type="NCBI Taxonomy" id="1798007"/>
    <lineage>
        <taxon>Bacteria</taxon>
        <taxon>Candidatus Falkowiibacteriota</taxon>
    </lineage>
</organism>
<dbReference type="GO" id="GO:0030572">
    <property type="term" value="F:phosphatidyltransferase activity"/>
    <property type="evidence" value="ECO:0007669"/>
    <property type="project" value="UniProtKB-ARBA"/>
</dbReference>